<proteinExistence type="predicted"/>
<name>A0ABR8CIV1_9NOST</name>
<dbReference type="RefSeq" id="WP_190405593.1">
    <property type="nucleotide sequence ID" value="NZ_JACJRF010000003.1"/>
</dbReference>
<sequence>MLSQTIASDLLADLSTDEQQLLAGGFRKSMRGCGCNGGSGNVGTEGSTPAVSPIKTRMAVGHIITVSPFAKCLNGGTTNGSGTTNGNDD</sequence>
<protein>
    <submittedName>
        <fullName evidence="1">Uncharacterized protein</fullName>
    </submittedName>
</protein>
<accession>A0ABR8CIV1</accession>
<keyword evidence="2" id="KW-1185">Reference proteome</keyword>
<dbReference type="EMBL" id="JACJRF010000003">
    <property type="protein sequence ID" value="MBD2343116.1"/>
    <property type="molecule type" value="Genomic_DNA"/>
</dbReference>
<evidence type="ECO:0000313" key="2">
    <source>
        <dbReference type="Proteomes" id="UP000607281"/>
    </source>
</evidence>
<dbReference type="Proteomes" id="UP000607281">
    <property type="component" value="Unassembled WGS sequence"/>
</dbReference>
<gene>
    <name evidence="1" type="ORF">H6G18_02990</name>
</gene>
<organism evidence="1 2">
    <name type="scientific">Anabaena subtropica FACHB-260</name>
    <dbReference type="NCBI Taxonomy" id="2692884"/>
    <lineage>
        <taxon>Bacteria</taxon>
        <taxon>Bacillati</taxon>
        <taxon>Cyanobacteriota</taxon>
        <taxon>Cyanophyceae</taxon>
        <taxon>Nostocales</taxon>
        <taxon>Nostocaceae</taxon>
        <taxon>Anabaena</taxon>
    </lineage>
</organism>
<evidence type="ECO:0000313" key="1">
    <source>
        <dbReference type="EMBL" id="MBD2343116.1"/>
    </source>
</evidence>
<comment type="caution">
    <text evidence="1">The sequence shown here is derived from an EMBL/GenBank/DDBJ whole genome shotgun (WGS) entry which is preliminary data.</text>
</comment>
<reference evidence="1 2" key="1">
    <citation type="journal article" date="2020" name="ISME J.">
        <title>Comparative genomics reveals insights into cyanobacterial evolution and habitat adaptation.</title>
        <authorList>
            <person name="Chen M.Y."/>
            <person name="Teng W.K."/>
            <person name="Zhao L."/>
            <person name="Hu C.X."/>
            <person name="Zhou Y.K."/>
            <person name="Han B.P."/>
            <person name="Song L.R."/>
            <person name="Shu W.S."/>
        </authorList>
    </citation>
    <scope>NUCLEOTIDE SEQUENCE [LARGE SCALE GENOMIC DNA]</scope>
    <source>
        <strain evidence="1 2">FACHB-260</strain>
    </source>
</reference>